<keyword evidence="3" id="KW-0378">Hydrolase</keyword>
<accession>A0A438D0P9</accession>
<dbReference type="PANTHER" id="PTHR45738">
    <property type="entry name" value="POLYPHOSPHOINOSITIDE PHOSPHATASE"/>
    <property type="match status" value="1"/>
</dbReference>
<gene>
    <name evidence="8" type="primary">SAC1_4</name>
    <name evidence="8" type="ORF">CK203_088898</name>
</gene>
<comment type="catalytic activity">
    <reaction evidence="5">
        <text>a 1,2-diacyl-sn-glycero-3-phospho-(1D-myo-inositol-3,5-bisphosphate) + H2O = a 1,2-diacyl-sn-glycero-3-phospho-(1D-myo-inositol-3-phosphate) + phosphate</text>
        <dbReference type="Rhea" id="RHEA:32955"/>
        <dbReference type="ChEBI" id="CHEBI:15377"/>
        <dbReference type="ChEBI" id="CHEBI:43474"/>
        <dbReference type="ChEBI" id="CHEBI:57923"/>
        <dbReference type="ChEBI" id="CHEBI:58088"/>
    </reaction>
</comment>
<evidence type="ECO:0000259" key="7">
    <source>
        <dbReference type="PROSITE" id="PS50275"/>
    </source>
</evidence>
<evidence type="ECO:0000256" key="3">
    <source>
        <dbReference type="ARBA" id="ARBA00022801"/>
    </source>
</evidence>
<evidence type="ECO:0000256" key="1">
    <source>
        <dbReference type="ARBA" id="ARBA00004148"/>
    </source>
</evidence>
<comment type="subunit">
    <text evidence="6">Component of the PI(3,5)P2 regulatory complex at least composed of ATG18, SAC/FIG4, FAB1 and VAC14.</text>
</comment>
<dbReference type="GO" id="GO:0005774">
    <property type="term" value="C:vacuolar membrane"/>
    <property type="evidence" value="ECO:0007669"/>
    <property type="project" value="UniProtKB-SubCell"/>
</dbReference>
<evidence type="ECO:0000256" key="2">
    <source>
        <dbReference type="ARBA" id="ARBA00022554"/>
    </source>
</evidence>
<feature type="domain" description="SAC" evidence="7">
    <location>
        <begin position="73"/>
        <end position="149"/>
    </location>
</feature>
<dbReference type="Proteomes" id="UP000288805">
    <property type="component" value="Unassembled WGS sequence"/>
</dbReference>
<keyword evidence="4" id="KW-0472">Membrane</keyword>
<organism evidence="8 9">
    <name type="scientific">Vitis vinifera</name>
    <name type="common">Grape</name>
    <dbReference type="NCBI Taxonomy" id="29760"/>
    <lineage>
        <taxon>Eukaryota</taxon>
        <taxon>Viridiplantae</taxon>
        <taxon>Streptophyta</taxon>
        <taxon>Embryophyta</taxon>
        <taxon>Tracheophyta</taxon>
        <taxon>Spermatophyta</taxon>
        <taxon>Magnoliopsida</taxon>
        <taxon>eudicotyledons</taxon>
        <taxon>Gunneridae</taxon>
        <taxon>Pentapetalae</taxon>
        <taxon>rosids</taxon>
        <taxon>Vitales</taxon>
        <taxon>Vitaceae</taxon>
        <taxon>Viteae</taxon>
        <taxon>Vitis</taxon>
    </lineage>
</organism>
<dbReference type="EMBL" id="QGNW01001866">
    <property type="protein sequence ID" value="RVW29026.1"/>
    <property type="molecule type" value="Genomic_DNA"/>
</dbReference>
<dbReference type="InterPro" id="IPR002013">
    <property type="entry name" value="SAC_dom"/>
</dbReference>
<name>A0A438D0P9_VITVI</name>
<proteinExistence type="predicted"/>
<dbReference type="PANTHER" id="PTHR45738:SF5">
    <property type="entry name" value="POLYPHOSPHOINOSITIDE PHOSPHATASE"/>
    <property type="match status" value="1"/>
</dbReference>
<dbReference type="GO" id="GO:0043813">
    <property type="term" value="F:phosphatidylinositol-3,5-bisphosphate 5-phosphatase activity"/>
    <property type="evidence" value="ECO:0007669"/>
    <property type="project" value="InterPro"/>
</dbReference>
<evidence type="ECO:0000256" key="5">
    <source>
        <dbReference type="ARBA" id="ARBA00023337"/>
    </source>
</evidence>
<dbReference type="GO" id="GO:0046856">
    <property type="term" value="P:phosphatidylinositol dephosphorylation"/>
    <property type="evidence" value="ECO:0007669"/>
    <property type="project" value="InterPro"/>
</dbReference>
<evidence type="ECO:0000256" key="6">
    <source>
        <dbReference type="ARBA" id="ARBA00023464"/>
    </source>
</evidence>
<evidence type="ECO:0000313" key="8">
    <source>
        <dbReference type="EMBL" id="RVW29026.1"/>
    </source>
</evidence>
<evidence type="ECO:0000256" key="4">
    <source>
        <dbReference type="ARBA" id="ARBA00023136"/>
    </source>
</evidence>
<protein>
    <submittedName>
        <fullName evidence="8">Phosphoinositide phosphatase SAC1</fullName>
    </submittedName>
</protein>
<evidence type="ECO:0000313" key="9">
    <source>
        <dbReference type="Proteomes" id="UP000288805"/>
    </source>
</evidence>
<dbReference type="InterPro" id="IPR043573">
    <property type="entry name" value="Fig4-like"/>
</dbReference>
<comment type="subcellular location">
    <subcellularLocation>
        <location evidence="1">Vacuole membrane</location>
        <topology evidence="1">Peripheral membrane protein</topology>
    </subcellularLocation>
</comment>
<dbReference type="PROSITE" id="PS50275">
    <property type="entry name" value="SAC"/>
    <property type="match status" value="1"/>
</dbReference>
<comment type="caution">
    <text evidence="8">The sequence shown here is derived from an EMBL/GenBank/DDBJ whole genome shotgun (WGS) entry which is preliminary data.</text>
</comment>
<keyword evidence="2" id="KW-0926">Vacuole</keyword>
<sequence>MFEPLLSGLESSNSNSLFHYILPSLLRDASIRDLRAGSGDVARIGSSNETLNSLINRDRESDSSQQIRNSNYNGAAPCFQSGVLRTNCIDCLDRTNVAQYAYGLAALGRQLHAMGLTDVPKVDPDSTIAAALMDMYISMGDALAQQYGGSAAHNTVFPERQGKWKATTQSREFLKSIKRYYSNAYTDGEKQDAINFLAVNRYPFRKLDALAILIFLGYFQPQEGKPALWELDSDYYLHVSGIGDELFPYKSSLADAKPGGASGIPLAPIPAWKEDFLRIKMTSFDKLIERTCSSIKNVRLCSEPDQKQGGSTGTSGVAPDAAIFLDQFSHVGRKEGGGLLRKVGAWRSTLANQFIFESFQDWELNAADAFLGNIGHIWGGVGWGGDGWCSDDIAQKPKLAIGQRKFEDSGSALKVGSREIANEGSHNETKLDGFCDVNWLSFVENMDEEDIFQSTEPTQCLTSSVGLQTGYLQEKLEQLACKSSQSLRYLAMTSVDEANGWYGGTLLGDQDESSEIYKFYAELCQGPAMEPFQHDPEREKHYAEALGMGTIDGVDDASIEAEMAAALDEYNQIGSDLGIVPTTCKSLAEDPTHLTRWIIGEGKIHRT</sequence>
<dbReference type="AlphaFoldDB" id="A0A438D0P9"/>
<reference evidence="8 9" key="1">
    <citation type="journal article" date="2018" name="PLoS Genet.">
        <title>Population sequencing reveals clonal diversity and ancestral inbreeding in the grapevine cultivar Chardonnay.</title>
        <authorList>
            <person name="Roach M.J."/>
            <person name="Johnson D.L."/>
            <person name="Bohlmann J."/>
            <person name="van Vuuren H.J."/>
            <person name="Jones S.J."/>
            <person name="Pretorius I.S."/>
            <person name="Schmidt S.A."/>
            <person name="Borneman A.R."/>
        </authorList>
    </citation>
    <scope>NUCLEOTIDE SEQUENCE [LARGE SCALE GENOMIC DNA]</scope>
    <source>
        <strain evidence="9">cv. Chardonnay</strain>
        <tissue evidence="8">Leaf</tissue>
    </source>
</reference>